<dbReference type="InterPro" id="IPR036028">
    <property type="entry name" value="SH3-like_dom_sf"/>
</dbReference>
<dbReference type="Pfam" id="PF06017">
    <property type="entry name" value="Myosin_TH1"/>
    <property type="match status" value="1"/>
</dbReference>
<feature type="domain" description="SH3" evidence="11">
    <location>
        <begin position="535"/>
        <end position="592"/>
    </location>
</feature>
<dbReference type="FunFam" id="2.30.30.40:FF:000072">
    <property type="entry name" value="Unconventional Myosin IB"/>
    <property type="match status" value="1"/>
</dbReference>
<dbReference type="PRINTS" id="PR00452">
    <property type="entry name" value="SH3DOMAIN"/>
</dbReference>
<dbReference type="PROSITE" id="PS50002">
    <property type="entry name" value="SH3"/>
    <property type="match status" value="1"/>
</dbReference>
<evidence type="ECO:0000313" key="15">
    <source>
        <dbReference type="Proteomes" id="UP000557271"/>
    </source>
</evidence>
<dbReference type="GO" id="GO:0005737">
    <property type="term" value="C:cytoplasm"/>
    <property type="evidence" value="ECO:0007669"/>
    <property type="project" value="TreeGrafter"/>
</dbReference>
<keyword evidence="1 8" id="KW-0728">SH3 domain</keyword>
<keyword evidence="4" id="KW-0112">Calmodulin-binding</keyword>
<keyword evidence="15" id="KW-1185">Reference proteome</keyword>
<dbReference type="GO" id="GO:0005902">
    <property type="term" value="C:microvillus"/>
    <property type="evidence" value="ECO:0007669"/>
    <property type="project" value="TreeGrafter"/>
</dbReference>
<keyword evidence="6" id="KW-0505">Motor protein</keyword>
<keyword evidence="7 9" id="KW-0009">Actin-binding</keyword>
<dbReference type="Gene3D" id="1.20.58.530">
    <property type="match status" value="1"/>
</dbReference>
<comment type="similarity">
    <text evidence="9">Belongs to the TRAFAC class myosin-kinesin ATPase superfamily. Myosin family.</text>
</comment>
<evidence type="ECO:0000256" key="5">
    <source>
        <dbReference type="ARBA" id="ARBA00023123"/>
    </source>
</evidence>
<dbReference type="GO" id="GO:0006897">
    <property type="term" value="P:endocytosis"/>
    <property type="evidence" value="ECO:0007669"/>
    <property type="project" value="TreeGrafter"/>
</dbReference>
<dbReference type="CDD" id="cd11827">
    <property type="entry name" value="SH3_MyoIe_If_like"/>
    <property type="match status" value="1"/>
</dbReference>
<reference evidence="14 15" key="1">
    <citation type="submission" date="2019-09" db="EMBL/GenBank/DDBJ databases">
        <title>Bird 10,000 Genomes (B10K) Project - Family phase.</title>
        <authorList>
            <person name="Zhang G."/>
        </authorList>
    </citation>
    <scope>NUCLEOTIDE SEQUENCE [LARGE SCALE GENOMIC DNA]</scope>
    <source>
        <strain evidence="14">B10K-UC-030-51</strain>
    </source>
</reference>
<dbReference type="InterPro" id="IPR001452">
    <property type="entry name" value="SH3_domain"/>
</dbReference>
<comment type="caution">
    <text evidence="9">Lacks conserved residue(s) required for the propagation of feature annotation.</text>
</comment>
<dbReference type="PROSITE" id="PS51456">
    <property type="entry name" value="MYOSIN_MOTOR"/>
    <property type="match status" value="1"/>
</dbReference>
<name>A0A7K7FVT2_CHIMN</name>
<dbReference type="InterPro" id="IPR036961">
    <property type="entry name" value="Kinesin_motor_dom_sf"/>
</dbReference>
<feature type="domain" description="TH1" evidence="13">
    <location>
        <begin position="221"/>
        <end position="410"/>
    </location>
</feature>
<dbReference type="AlphaFoldDB" id="A0A7K7FVT2"/>
<feature type="compositionally biased region" description="Pro residues" evidence="10">
    <location>
        <begin position="522"/>
        <end position="532"/>
    </location>
</feature>
<dbReference type="GO" id="GO:0005524">
    <property type="term" value="F:ATP binding"/>
    <property type="evidence" value="ECO:0007669"/>
    <property type="project" value="UniProtKB-KW"/>
</dbReference>
<feature type="domain" description="Myosin motor" evidence="12">
    <location>
        <begin position="1"/>
        <end position="183"/>
    </location>
</feature>
<dbReference type="GO" id="GO:0005886">
    <property type="term" value="C:plasma membrane"/>
    <property type="evidence" value="ECO:0007669"/>
    <property type="project" value="TreeGrafter"/>
</dbReference>
<dbReference type="FunFam" id="1.20.5.4820:FF:000004">
    <property type="entry name" value="Myosin IE"/>
    <property type="match status" value="1"/>
</dbReference>
<dbReference type="Proteomes" id="UP000557271">
    <property type="component" value="Unassembled WGS sequence"/>
</dbReference>
<evidence type="ECO:0000256" key="6">
    <source>
        <dbReference type="ARBA" id="ARBA00023175"/>
    </source>
</evidence>
<dbReference type="OrthoDB" id="6108017at2759"/>
<comment type="caution">
    <text evidence="14">The sequence shown here is derived from an EMBL/GenBank/DDBJ whole genome shotgun (WGS) entry which is preliminary data.</text>
</comment>
<keyword evidence="5 9" id="KW-0518">Myosin</keyword>
<evidence type="ECO:0000259" key="13">
    <source>
        <dbReference type="PROSITE" id="PS51757"/>
    </source>
</evidence>
<dbReference type="InterPro" id="IPR035507">
    <property type="entry name" value="Ie/If_SH3"/>
</dbReference>
<dbReference type="PROSITE" id="PS51757">
    <property type="entry name" value="TH1"/>
    <property type="match status" value="1"/>
</dbReference>
<dbReference type="SUPFAM" id="SSF52540">
    <property type="entry name" value="P-loop containing nucleoside triphosphate hydrolases"/>
    <property type="match status" value="1"/>
</dbReference>
<evidence type="ECO:0000256" key="4">
    <source>
        <dbReference type="ARBA" id="ARBA00022860"/>
    </source>
</evidence>
<dbReference type="Gene3D" id="3.40.850.10">
    <property type="entry name" value="Kinesin motor domain"/>
    <property type="match status" value="1"/>
</dbReference>
<feature type="compositionally biased region" description="Polar residues" evidence="10">
    <location>
        <begin position="422"/>
        <end position="439"/>
    </location>
</feature>
<organism evidence="14 15">
    <name type="scientific">Chionis minor</name>
    <name type="common">Black-faced sheathbill</name>
    <dbReference type="NCBI Taxonomy" id="227182"/>
    <lineage>
        <taxon>Eukaryota</taxon>
        <taxon>Metazoa</taxon>
        <taxon>Chordata</taxon>
        <taxon>Craniata</taxon>
        <taxon>Vertebrata</taxon>
        <taxon>Euteleostomi</taxon>
        <taxon>Archelosauria</taxon>
        <taxon>Archosauria</taxon>
        <taxon>Dinosauria</taxon>
        <taxon>Saurischia</taxon>
        <taxon>Theropoda</taxon>
        <taxon>Coelurosauria</taxon>
        <taxon>Aves</taxon>
        <taxon>Neognathae</taxon>
        <taxon>Neoaves</taxon>
        <taxon>Charadriiformes</taxon>
        <taxon>Chionididae</taxon>
        <taxon>Chionis</taxon>
    </lineage>
</organism>
<dbReference type="Pfam" id="PF00018">
    <property type="entry name" value="SH3_1"/>
    <property type="match status" value="1"/>
</dbReference>
<sequence>QVSYDVNGFCERNRDVLFTDLIELMQSSEYGFIRMLFPEKLDSDKKGRPTTAGSKIKKQANDLVNTLMKCTPHYIRCIKPNETKKPRDWEESRVKHQVEYLGLKENIRVRRAGFAYRRLFHKFLQRYAILTPETWPSWRGDERQGVQHLLRSVNMDPDQYQMGRSKVFVKNPESLFLLEEMRERKFDGFARVIQKAWRRHVAIQKYEQMREEASNILYNFKERRRNSINRNFVGDYLGMEERPELRQFLAKRERIDFADSITKYDRRFKPIKRDFILTPKYFYLIGREKVKKGPEKGQIKEVLKKKVELQAVSGVSLSTRQDDFFILHENDADNFLESIFKTELISLLCKRYEELTRTKLRLSFKDTLQFRVKKEGWGGGGTRNVTFIRGQGDVAALKAGGKTLTVSIGDGLPRNAKPTRKGATQSRCGSRHPVSSRSTPPAPRGACRNGAPQFPRSDGRAQRDTYTAPQKQARGPPATALPPRNASRQPKARPPSEQNMDFLNVPDQGVAGMQRRRSLSQRPPPAGRPKPQPKAAVPRCQALYQYIGQDVDELSFNVGDIIDILLEDISGWWKGRLHGKEGLFPGNYVQKI</sequence>
<dbReference type="GO" id="GO:0051015">
    <property type="term" value="F:actin filament binding"/>
    <property type="evidence" value="ECO:0007669"/>
    <property type="project" value="TreeGrafter"/>
</dbReference>
<dbReference type="PANTHER" id="PTHR13140:SF663">
    <property type="entry name" value="UNCONVENTIONAL MYOSIN-IF"/>
    <property type="match status" value="1"/>
</dbReference>
<evidence type="ECO:0000256" key="10">
    <source>
        <dbReference type="SAM" id="MobiDB-lite"/>
    </source>
</evidence>
<dbReference type="Pfam" id="PF00063">
    <property type="entry name" value="Myosin_head"/>
    <property type="match status" value="1"/>
</dbReference>
<evidence type="ECO:0000256" key="2">
    <source>
        <dbReference type="ARBA" id="ARBA00022741"/>
    </source>
</evidence>
<accession>A0A7K7FVT2</accession>
<feature type="non-terminal residue" evidence="14">
    <location>
        <position position="1"/>
    </location>
</feature>
<dbReference type="GO" id="GO:0000146">
    <property type="term" value="F:microfilament motor activity"/>
    <property type="evidence" value="ECO:0007669"/>
    <property type="project" value="TreeGrafter"/>
</dbReference>
<dbReference type="PANTHER" id="PTHR13140">
    <property type="entry name" value="MYOSIN"/>
    <property type="match status" value="1"/>
</dbReference>
<keyword evidence="3" id="KW-0067">ATP-binding</keyword>
<gene>
    <name evidence="14" type="primary">Myo1f</name>
    <name evidence="14" type="ORF">CHIMIN_R10320</name>
</gene>
<dbReference type="InterPro" id="IPR027417">
    <property type="entry name" value="P-loop_NTPase"/>
</dbReference>
<protein>
    <submittedName>
        <fullName evidence="14">MYO1F protein</fullName>
    </submittedName>
</protein>
<dbReference type="SUPFAM" id="SSF50044">
    <property type="entry name" value="SH3-domain"/>
    <property type="match status" value="1"/>
</dbReference>
<evidence type="ECO:0000256" key="1">
    <source>
        <dbReference type="ARBA" id="ARBA00022443"/>
    </source>
</evidence>
<feature type="non-terminal residue" evidence="14">
    <location>
        <position position="592"/>
    </location>
</feature>
<dbReference type="GO" id="GO:0005516">
    <property type="term" value="F:calmodulin binding"/>
    <property type="evidence" value="ECO:0007669"/>
    <property type="project" value="UniProtKB-KW"/>
</dbReference>
<evidence type="ECO:0000256" key="7">
    <source>
        <dbReference type="ARBA" id="ARBA00023203"/>
    </source>
</evidence>
<proteinExistence type="inferred from homology"/>
<feature type="region of interest" description="Actin-binding" evidence="9">
    <location>
        <begin position="60"/>
        <end position="82"/>
    </location>
</feature>
<evidence type="ECO:0000256" key="3">
    <source>
        <dbReference type="ARBA" id="ARBA00022840"/>
    </source>
</evidence>
<dbReference type="SMART" id="SM00326">
    <property type="entry name" value="SH3"/>
    <property type="match status" value="1"/>
</dbReference>
<keyword evidence="2" id="KW-0547">Nucleotide-binding</keyword>
<dbReference type="InterPro" id="IPR010926">
    <property type="entry name" value="Myosin_TH1"/>
</dbReference>
<evidence type="ECO:0000256" key="9">
    <source>
        <dbReference type="PROSITE-ProRule" id="PRU00782"/>
    </source>
</evidence>
<evidence type="ECO:0000256" key="8">
    <source>
        <dbReference type="PROSITE-ProRule" id="PRU00192"/>
    </source>
</evidence>
<dbReference type="GO" id="GO:0007015">
    <property type="term" value="P:actin filament organization"/>
    <property type="evidence" value="ECO:0007669"/>
    <property type="project" value="TreeGrafter"/>
</dbReference>
<evidence type="ECO:0000259" key="12">
    <source>
        <dbReference type="PROSITE" id="PS51456"/>
    </source>
</evidence>
<dbReference type="Gene3D" id="2.30.30.40">
    <property type="entry name" value="SH3 Domains"/>
    <property type="match status" value="1"/>
</dbReference>
<dbReference type="SMART" id="SM00242">
    <property type="entry name" value="MYSc"/>
    <property type="match status" value="1"/>
</dbReference>
<evidence type="ECO:0000313" key="14">
    <source>
        <dbReference type="EMBL" id="NWY61416.1"/>
    </source>
</evidence>
<dbReference type="InterPro" id="IPR001609">
    <property type="entry name" value="Myosin_head_motor_dom-like"/>
</dbReference>
<feature type="region of interest" description="Disordered" evidence="10">
    <location>
        <begin position="405"/>
        <end position="537"/>
    </location>
</feature>
<evidence type="ECO:0000259" key="11">
    <source>
        <dbReference type="PROSITE" id="PS50002"/>
    </source>
</evidence>
<dbReference type="Gene3D" id="1.20.5.4820">
    <property type="match status" value="1"/>
</dbReference>
<dbReference type="EMBL" id="VZSF01009906">
    <property type="protein sequence ID" value="NWY61416.1"/>
    <property type="molecule type" value="Genomic_DNA"/>
</dbReference>
<dbReference type="GO" id="GO:0016459">
    <property type="term" value="C:myosin complex"/>
    <property type="evidence" value="ECO:0007669"/>
    <property type="project" value="UniProtKB-KW"/>
</dbReference>